<dbReference type="Proteomes" id="UP001162480">
    <property type="component" value="Chromosome 1"/>
</dbReference>
<organism evidence="1 2">
    <name type="scientific">Octopus vulgaris</name>
    <name type="common">Common octopus</name>
    <dbReference type="NCBI Taxonomy" id="6645"/>
    <lineage>
        <taxon>Eukaryota</taxon>
        <taxon>Metazoa</taxon>
        <taxon>Spiralia</taxon>
        <taxon>Lophotrochozoa</taxon>
        <taxon>Mollusca</taxon>
        <taxon>Cephalopoda</taxon>
        <taxon>Coleoidea</taxon>
        <taxon>Octopodiformes</taxon>
        <taxon>Octopoda</taxon>
        <taxon>Incirrata</taxon>
        <taxon>Octopodidae</taxon>
        <taxon>Octopus</taxon>
    </lineage>
</organism>
<keyword evidence="2" id="KW-1185">Reference proteome</keyword>
<protein>
    <submittedName>
        <fullName evidence="1">Uncharacterized protein</fullName>
    </submittedName>
</protein>
<proteinExistence type="predicted"/>
<accession>A0AA36EYC2</accession>
<evidence type="ECO:0000313" key="1">
    <source>
        <dbReference type="EMBL" id="CAI9716423.1"/>
    </source>
</evidence>
<name>A0AA36EYC2_OCTVU</name>
<dbReference type="AlphaFoldDB" id="A0AA36EYC2"/>
<gene>
    <name evidence="1" type="ORF">OCTVUL_1B018422</name>
</gene>
<dbReference type="EMBL" id="OX597814">
    <property type="protein sequence ID" value="CAI9716423.1"/>
    <property type="molecule type" value="Genomic_DNA"/>
</dbReference>
<reference evidence="1" key="1">
    <citation type="submission" date="2023-08" db="EMBL/GenBank/DDBJ databases">
        <authorList>
            <person name="Alioto T."/>
            <person name="Alioto T."/>
            <person name="Gomez Garrido J."/>
        </authorList>
    </citation>
    <scope>NUCLEOTIDE SEQUENCE</scope>
</reference>
<evidence type="ECO:0000313" key="2">
    <source>
        <dbReference type="Proteomes" id="UP001162480"/>
    </source>
</evidence>
<sequence>MISSEANIINENSLLNSQSSAPQNLVIAVVIGFHCTPLSEIYTSICGVRPYTKYEAKRRRIFVERRFEPTSSGVEQKIVERHKRNENYR</sequence>